<protein>
    <submittedName>
        <fullName evidence="2">Outer membrane protein</fullName>
    </submittedName>
</protein>
<evidence type="ECO:0000313" key="2">
    <source>
        <dbReference type="EMBL" id="SHI25083.1"/>
    </source>
</evidence>
<proteinExistence type="predicted"/>
<dbReference type="InterPro" id="IPR026387">
    <property type="entry name" value="OMP_w_GlyGly"/>
</dbReference>
<dbReference type="AlphaFoldDB" id="A0A1M5ZMD0"/>
<dbReference type="Proteomes" id="UP000184268">
    <property type="component" value="Unassembled WGS sequence"/>
</dbReference>
<accession>A0A1M5ZMD0</accession>
<dbReference type="NCBIfam" id="TIGR04219">
    <property type="entry name" value="OMP_w_GlyGly"/>
    <property type="match status" value="1"/>
</dbReference>
<reference evidence="2 3" key="1">
    <citation type="submission" date="2016-11" db="EMBL/GenBank/DDBJ databases">
        <authorList>
            <person name="Jaros S."/>
            <person name="Januszkiewicz K."/>
            <person name="Wedrychowicz H."/>
        </authorList>
    </citation>
    <scope>NUCLEOTIDE SEQUENCE [LARGE SCALE GENOMIC DNA]</scope>
    <source>
        <strain evidence="2 3">DSM 16917</strain>
    </source>
</reference>
<name>A0A1M5ZMD0_9GAMM</name>
<dbReference type="EMBL" id="FQXG01000013">
    <property type="protein sequence ID" value="SHI25083.1"/>
    <property type="molecule type" value="Genomic_DNA"/>
</dbReference>
<evidence type="ECO:0000313" key="3">
    <source>
        <dbReference type="Proteomes" id="UP000184268"/>
    </source>
</evidence>
<sequence>MKYMSATAALCASVLLAPTAQADFLGIYAGAGYFSGDASGILGRDAIDLEQELGFKDSEGGYQAYVAFEHPIPLIPNIKVATLSYDNGGRGELSRDVSFGGVTIPKGSITDTSLDYRHNDITLYYELWDTGFDLDLGLTARQFDVTSEIRYNEGIQDWVAGTVDETLDEWVPLVYGAARVDLPLTGLYVAAEVQGIGYSDSSFLDYQAKLGWTLGLVALDLGVEAGYRSITIDVDEDDVGDLTSNVDISGWFINGVVHF</sequence>
<organism evidence="2 3">
    <name type="scientific">Ferrimonas marina</name>
    <dbReference type="NCBI Taxonomy" id="299255"/>
    <lineage>
        <taxon>Bacteria</taxon>
        <taxon>Pseudomonadati</taxon>
        <taxon>Pseudomonadota</taxon>
        <taxon>Gammaproteobacteria</taxon>
        <taxon>Alteromonadales</taxon>
        <taxon>Ferrimonadaceae</taxon>
        <taxon>Ferrimonas</taxon>
    </lineage>
</organism>
<keyword evidence="3" id="KW-1185">Reference proteome</keyword>
<evidence type="ECO:0000256" key="1">
    <source>
        <dbReference type="SAM" id="SignalP"/>
    </source>
</evidence>
<dbReference type="STRING" id="299255.SAMN02745129_0425"/>
<keyword evidence="1" id="KW-0732">Signal</keyword>
<feature type="chain" id="PRO_5012386927" evidence="1">
    <location>
        <begin position="23"/>
        <end position="259"/>
    </location>
</feature>
<gene>
    <name evidence="2" type="ORF">SAMN02745129_0425</name>
</gene>
<feature type="signal peptide" evidence="1">
    <location>
        <begin position="1"/>
        <end position="22"/>
    </location>
</feature>